<gene>
    <name evidence="5" type="ORF">FGIG_03899</name>
</gene>
<evidence type="ECO:0000256" key="3">
    <source>
        <dbReference type="SAM" id="SignalP"/>
    </source>
</evidence>
<name>A0A504YDT4_FASGI</name>
<dbReference type="InterPro" id="IPR011024">
    <property type="entry name" value="G_crystallin-like"/>
</dbReference>
<dbReference type="SUPFAM" id="SSF49695">
    <property type="entry name" value="gamma-Crystallin-like"/>
    <property type="match status" value="1"/>
</dbReference>
<evidence type="ECO:0000256" key="2">
    <source>
        <dbReference type="ARBA" id="ARBA00022737"/>
    </source>
</evidence>
<feature type="domain" description="Beta/gamma crystallin 'Greek key'" evidence="4">
    <location>
        <begin position="106"/>
        <end position="147"/>
    </location>
</feature>
<comment type="caution">
    <text evidence="5">The sequence shown here is derived from an EMBL/GenBank/DDBJ whole genome shotgun (WGS) entry which is preliminary data.</text>
</comment>
<sequence length="228" mass="26112">MTFFRWLNLAMLIYPILAKKTSDFLLKELDFDYSSTGEDLEFSNEPSLLRGSLHAADLQCLRLYSQKRFAGAWSDMCSSNELLSHFNIFHTKSVCAPKDNFWQKKRYWLLFEEPSFRGKYIMLPEQECVRNLPRSGLTTVGSVLVCNVDALVASKKVRCTFPAKPWRTYQAVSDYEAREAVQKAIQMQSRVASVAYQTEDEQSPEKKFTGNALDRMKNGAIAITSDDN</sequence>
<reference evidence="5 6" key="1">
    <citation type="submission" date="2019-04" db="EMBL/GenBank/DDBJ databases">
        <title>Annotation for the trematode Fasciola gigantica.</title>
        <authorList>
            <person name="Choi Y.-J."/>
        </authorList>
    </citation>
    <scope>NUCLEOTIDE SEQUENCE [LARGE SCALE GENOMIC DNA]</scope>
    <source>
        <strain evidence="5">Uganda_cow_1</strain>
    </source>
</reference>
<evidence type="ECO:0000259" key="4">
    <source>
        <dbReference type="PROSITE" id="PS50915"/>
    </source>
</evidence>
<dbReference type="PROSITE" id="PS50915">
    <property type="entry name" value="CRYSTALLIN_BETA_GAMMA"/>
    <property type="match status" value="1"/>
</dbReference>
<dbReference type="Gene3D" id="2.60.20.10">
    <property type="entry name" value="Crystallins"/>
    <property type="match status" value="1"/>
</dbReference>
<dbReference type="Pfam" id="PF18258">
    <property type="entry name" value="IL4_i_Ig"/>
    <property type="match status" value="1"/>
</dbReference>
<protein>
    <recommendedName>
        <fullName evidence="4">Beta/gamma crystallin 'Greek key' domain-containing protein</fullName>
    </recommendedName>
</protein>
<keyword evidence="6" id="KW-1185">Reference proteome</keyword>
<feature type="chain" id="PRO_5021409270" description="Beta/gamma crystallin 'Greek key' domain-containing protein" evidence="3">
    <location>
        <begin position="19"/>
        <end position="228"/>
    </location>
</feature>
<dbReference type="InterPro" id="IPR041305">
    <property type="entry name" value="IL4_i_Ig"/>
</dbReference>
<evidence type="ECO:0000256" key="1">
    <source>
        <dbReference type="ARBA" id="ARBA00009646"/>
    </source>
</evidence>
<keyword evidence="3" id="KW-0732">Signal</keyword>
<comment type="similarity">
    <text evidence="1">Belongs to the beta/gamma-crystallin family.</text>
</comment>
<dbReference type="OrthoDB" id="6221393at2759"/>
<evidence type="ECO:0000313" key="5">
    <source>
        <dbReference type="EMBL" id="TPP56210.1"/>
    </source>
</evidence>
<dbReference type="AlphaFoldDB" id="A0A504YDT4"/>
<proteinExistence type="inferred from homology"/>
<evidence type="ECO:0000313" key="6">
    <source>
        <dbReference type="Proteomes" id="UP000316759"/>
    </source>
</evidence>
<dbReference type="EMBL" id="SUNJ01014858">
    <property type="protein sequence ID" value="TPP56210.1"/>
    <property type="molecule type" value="Genomic_DNA"/>
</dbReference>
<accession>A0A504YDT4</accession>
<organism evidence="5 6">
    <name type="scientific">Fasciola gigantica</name>
    <name type="common">Giant liver fluke</name>
    <dbReference type="NCBI Taxonomy" id="46835"/>
    <lineage>
        <taxon>Eukaryota</taxon>
        <taxon>Metazoa</taxon>
        <taxon>Spiralia</taxon>
        <taxon>Lophotrochozoa</taxon>
        <taxon>Platyhelminthes</taxon>
        <taxon>Trematoda</taxon>
        <taxon>Digenea</taxon>
        <taxon>Plagiorchiida</taxon>
        <taxon>Echinostomata</taxon>
        <taxon>Echinostomatoidea</taxon>
        <taxon>Fasciolidae</taxon>
        <taxon>Fasciola</taxon>
    </lineage>
</organism>
<feature type="signal peptide" evidence="3">
    <location>
        <begin position="1"/>
        <end position="18"/>
    </location>
</feature>
<keyword evidence="2" id="KW-0677">Repeat</keyword>
<dbReference type="Proteomes" id="UP000316759">
    <property type="component" value="Unassembled WGS sequence"/>
</dbReference>
<dbReference type="InterPro" id="IPR001064">
    <property type="entry name" value="Beta/gamma_crystallin"/>
</dbReference>